<protein>
    <recommendedName>
        <fullName evidence="2">CPXCG motif-containing cysteine-rich protein</fullName>
    </recommendedName>
</protein>
<feature type="non-terminal residue" evidence="1">
    <location>
        <position position="1"/>
    </location>
</feature>
<gene>
    <name evidence="1" type="ORF">METZ01_LOCUS77169</name>
</gene>
<proteinExistence type="predicted"/>
<dbReference type="EMBL" id="UINC01005908">
    <property type="protein sequence ID" value="SVA24315.1"/>
    <property type="molecule type" value="Genomic_DNA"/>
</dbReference>
<organism evidence="1">
    <name type="scientific">marine metagenome</name>
    <dbReference type="NCBI Taxonomy" id="408172"/>
    <lineage>
        <taxon>unclassified sequences</taxon>
        <taxon>metagenomes</taxon>
        <taxon>ecological metagenomes</taxon>
    </lineage>
</organism>
<dbReference type="InterPro" id="IPR017143">
    <property type="entry name" value="UCP037225"/>
</dbReference>
<dbReference type="PIRSF" id="PIRSF037225">
    <property type="entry name" value="UCP037225"/>
    <property type="match status" value="1"/>
</dbReference>
<sequence length="63" mass="7085">VLNVEQNILCPYCGEKISIILDVSVPAQKYFEDCFVCCQPILIRYQAELGEVTGLEVCTENET</sequence>
<evidence type="ECO:0000313" key="1">
    <source>
        <dbReference type="EMBL" id="SVA24315.1"/>
    </source>
</evidence>
<name>A0A381U7V1_9ZZZZ</name>
<dbReference type="Pfam" id="PF14255">
    <property type="entry name" value="Zn_ribbon_21"/>
    <property type="match status" value="1"/>
</dbReference>
<reference evidence="1" key="1">
    <citation type="submission" date="2018-05" db="EMBL/GenBank/DDBJ databases">
        <authorList>
            <person name="Lanie J.A."/>
            <person name="Ng W.-L."/>
            <person name="Kazmierczak K.M."/>
            <person name="Andrzejewski T.M."/>
            <person name="Davidsen T.M."/>
            <person name="Wayne K.J."/>
            <person name="Tettelin H."/>
            <person name="Glass J.I."/>
            <person name="Rusch D."/>
            <person name="Podicherti R."/>
            <person name="Tsui H.-C.T."/>
            <person name="Winkler M.E."/>
        </authorList>
    </citation>
    <scope>NUCLEOTIDE SEQUENCE</scope>
</reference>
<dbReference type="InterPro" id="IPR025990">
    <property type="entry name" value="zinc_ribbon_bacterial"/>
</dbReference>
<evidence type="ECO:0008006" key="2">
    <source>
        <dbReference type="Google" id="ProtNLM"/>
    </source>
</evidence>
<dbReference type="AlphaFoldDB" id="A0A381U7V1"/>
<accession>A0A381U7V1</accession>